<dbReference type="GO" id="GO:0005911">
    <property type="term" value="C:cell-cell junction"/>
    <property type="evidence" value="ECO:0007669"/>
    <property type="project" value="TreeGrafter"/>
</dbReference>
<dbReference type="AlphaFoldDB" id="A0A3N0YVD7"/>
<dbReference type="SUPFAM" id="SSF50156">
    <property type="entry name" value="PDZ domain-like"/>
    <property type="match status" value="1"/>
</dbReference>
<dbReference type="GO" id="GO:0005737">
    <property type="term" value="C:cytoplasm"/>
    <property type="evidence" value="ECO:0007669"/>
    <property type="project" value="TreeGrafter"/>
</dbReference>
<dbReference type="OrthoDB" id="66881at2759"/>
<reference evidence="2 3" key="1">
    <citation type="submission" date="2018-10" db="EMBL/GenBank/DDBJ databases">
        <title>Genome assembly for a Yunnan-Guizhou Plateau 3E fish, Anabarilius grahami (Regan), and its evolutionary and genetic applications.</title>
        <authorList>
            <person name="Jiang W."/>
        </authorList>
    </citation>
    <scope>NUCLEOTIDE SEQUENCE [LARGE SCALE GENOMIC DNA]</scope>
    <source>
        <strain evidence="2">AG-KIZ</strain>
        <tissue evidence="2">Muscle</tissue>
    </source>
</reference>
<comment type="caution">
    <text evidence="2">The sequence shown here is derived from an EMBL/GenBank/DDBJ whole genome shotgun (WGS) entry which is preliminary data.</text>
</comment>
<dbReference type="Proteomes" id="UP000281406">
    <property type="component" value="Unassembled WGS sequence"/>
</dbReference>
<dbReference type="CDD" id="cd06730">
    <property type="entry name" value="PDZ0_MAGI-1_3-like"/>
    <property type="match status" value="1"/>
</dbReference>
<dbReference type="InterPro" id="IPR036034">
    <property type="entry name" value="PDZ_sf"/>
</dbReference>
<dbReference type="GO" id="GO:0046332">
    <property type="term" value="F:SMAD binding"/>
    <property type="evidence" value="ECO:0007669"/>
    <property type="project" value="TreeGrafter"/>
</dbReference>
<keyword evidence="2" id="KW-0808">Transferase</keyword>
<dbReference type="GO" id="GO:0007165">
    <property type="term" value="P:signal transduction"/>
    <property type="evidence" value="ECO:0007669"/>
    <property type="project" value="TreeGrafter"/>
</dbReference>
<dbReference type="PANTHER" id="PTHR10316:SF27">
    <property type="entry name" value="MEMBRANE-ASSOCIATED GUANYLATE KINASE, WW AND PDZ DOMAIN-CONTAINING PROTEIN 2"/>
    <property type="match status" value="1"/>
</dbReference>
<organism evidence="2 3">
    <name type="scientific">Anabarilius grahami</name>
    <name type="common">Kanglang fish</name>
    <name type="synonym">Barilius grahami</name>
    <dbReference type="NCBI Taxonomy" id="495550"/>
    <lineage>
        <taxon>Eukaryota</taxon>
        <taxon>Metazoa</taxon>
        <taxon>Chordata</taxon>
        <taxon>Craniata</taxon>
        <taxon>Vertebrata</taxon>
        <taxon>Euteleostomi</taxon>
        <taxon>Actinopterygii</taxon>
        <taxon>Neopterygii</taxon>
        <taxon>Teleostei</taxon>
        <taxon>Ostariophysi</taxon>
        <taxon>Cypriniformes</taxon>
        <taxon>Xenocyprididae</taxon>
        <taxon>Xenocypridinae</taxon>
        <taxon>Xenocypridinae incertae sedis</taxon>
        <taxon>Anabarilius</taxon>
    </lineage>
</organism>
<keyword evidence="3" id="KW-1185">Reference proteome</keyword>
<proteinExistence type="predicted"/>
<dbReference type="Gene3D" id="2.30.42.10">
    <property type="match status" value="1"/>
</dbReference>
<feature type="domain" description="PDZ" evidence="1">
    <location>
        <begin position="17"/>
        <end position="95"/>
    </location>
</feature>
<dbReference type="FunFam" id="2.30.42.10:FF:000155">
    <property type="entry name" value="membrane-associated guanylate kinase, WW and PDZ domain-containing protein 2 isoform X4"/>
    <property type="match status" value="1"/>
</dbReference>
<dbReference type="GO" id="GO:0070699">
    <property type="term" value="F:type II activin receptor binding"/>
    <property type="evidence" value="ECO:0007669"/>
    <property type="project" value="TreeGrafter"/>
</dbReference>
<dbReference type="GO" id="GO:0016301">
    <property type="term" value="F:kinase activity"/>
    <property type="evidence" value="ECO:0007669"/>
    <property type="project" value="UniProtKB-KW"/>
</dbReference>
<protein>
    <submittedName>
        <fullName evidence="2">Membrane-associated guanylate kinase, WW and PDZ domain-containing protein 2</fullName>
    </submittedName>
</protein>
<evidence type="ECO:0000313" key="3">
    <source>
        <dbReference type="Proteomes" id="UP000281406"/>
    </source>
</evidence>
<dbReference type="GO" id="GO:0031697">
    <property type="term" value="F:beta-1 adrenergic receptor binding"/>
    <property type="evidence" value="ECO:0007669"/>
    <property type="project" value="TreeGrafter"/>
</dbReference>
<dbReference type="PANTHER" id="PTHR10316">
    <property type="entry name" value="MEMBRANE ASSOCIATED GUANYLATE KINASE-RELATED"/>
    <property type="match status" value="1"/>
</dbReference>
<keyword evidence="2" id="KW-0418">Kinase</keyword>
<dbReference type="InterPro" id="IPR001478">
    <property type="entry name" value="PDZ"/>
</dbReference>
<gene>
    <name evidence="2" type="ORF">DPX16_15200</name>
</gene>
<dbReference type="Pfam" id="PF00595">
    <property type="entry name" value="PDZ"/>
    <property type="match status" value="1"/>
</dbReference>
<evidence type="ECO:0000313" key="2">
    <source>
        <dbReference type="EMBL" id="ROL50159.1"/>
    </source>
</evidence>
<accession>A0A3N0YVD7</accession>
<dbReference type="GO" id="GO:0030425">
    <property type="term" value="C:dendrite"/>
    <property type="evidence" value="ECO:0007669"/>
    <property type="project" value="TreeGrafter"/>
</dbReference>
<sequence length="213" mass="23190">MSKSLKKKTHWTNRVHEIVLSRGPSGDLGFKLQGGAENGQFPVIGEVKPDRGKLHQDDLLLEVNDIPVAGLTIRDVWAVVRHCKDPVRLKCVKQGVRMAPCCLCSNDVYAVTQKSCSGQEYWTSGDLELSSALSTLVIVSLHGATPMRGVGVCDNGESLLFNTSSLSPSLSLSLFVQVGGYLKGTGCGVFNYSSSEPSFFFPSFSYFFSYKHS</sequence>
<dbReference type="SMART" id="SM00228">
    <property type="entry name" value="PDZ"/>
    <property type="match status" value="1"/>
</dbReference>
<evidence type="ECO:0000259" key="1">
    <source>
        <dbReference type="PROSITE" id="PS50106"/>
    </source>
</evidence>
<dbReference type="PROSITE" id="PS50106">
    <property type="entry name" value="PDZ"/>
    <property type="match status" value="1"/>
</dbReference>
<dbReference type="GO" id="GO:0030159">
    <property type="term" value="F:signaling receptor complex adaptor activity"/>
    <property type="evidence" value="ECO:0007669"/>
    <property type="project" value="TreeGrafter"/>
</dbReference>
<dbReference type="GO" id="GO:0043113">
    <property type="term" value="P:receptor clustering"/>
    <property type="evidence" value="ECO:0007669"/>
    <property type="project" value="TreeGrafter"/>
</dbReference>
<dbReference type="EMBL" id="RJVU01022182">
    <property type="protein sequence ID" value="ROL50159.1"/>
    <property type="molecule type" value="Genomic_DNA"/>
</dbReference>
<dbReference type="GO" id="GO:0005886">
    <property type="term" value="C:plasma membrane"/>
    <property type="evidence" value="ECO:0007669"/>
    <property type="project" value="GOC"/>
</dbReference>
<name>A0A3N0YVD7_ANAGA</name>